<sequence>MVFTFKRLEIKDLILIEPTLYSDNRGFFYENFKESDFIQYGISDKFVQENFSHSVKNVIRGLHFQKKPKSQAKLVSVVKGKIFDVGVDIRKNSSTYGKWVGEILSEKNHRSLYIPEGFAHGFCVLSDEADVSYKVNNEFSPENDRGVIWNDSKINVMWPIEKPIISKKDSQLPTLDESDNNF</sequence>
<feature type="binding site" evidence="2">
    <location>
        <position position="167"/>
    </location>
    <ligand>
        <name>substrate</name>
    </ligand>
</feature>
<evidence type="ECO:0000256" key="3">
    <source>
        <dbReference type="PIRSR" id="PIRSR600888-3"/>
    </source>
</evidence>
<proteinExistence type="inferred from homology"/>
<dbReference type="AlphaFoldDB" id="A0A0D5C4T8"/>
<feature type="binding site" evidence="2">
    <location>
        <position position="25"/>
    </location>
    <ligand>
        <name>substrate</name>
    </ligand>
</feature>
<reference evidence="5 6" key="2">
    <citation type="journal article" date="2016" name="ISME J.">
        <title>Physiological and genomic characterization of two novel marine thaumarchaeal strains indicates niche differentiation.</title>
        <authorList>
            <person name="Bayer B."/>
            <person name="Vojvoda J."/>
            <person name="Offre P."/>
            <person name="Alves R.J."/>
            <person name="Elisabeth N.H."/>
            <person name="Garcia J.A."/>
            <person name="Volland J.M."/>
            <person name="Srivastava A."/>
            <person name="Schleper C."/>
            <person name="Herndl G.J."/>
        </authorList>
    </citation>
    <scope>NUCLEOTIDE SEQUENCE [LARGE SCALE GENOMIC DNA]</scope>
    <source>
        <strain evidence="5 6">NF5</strain>
    </source>
</reference>
<dbReference type="UniPathway" id="UPA00124"/>
<dbReference type="InterPro" id="IPR000888">
    <property type="entry name" value="RmlC-like"/>
</dbReference>
<feature type="binding site" evidence="2">
    <location>
        <position position="73"/>
    </location>
    <ligand>
        <name>substrate</name>
    </ligand>
</feature>
<dbReference type="PANTHER" id="PTHR21047">
    <property type="entry name" value="DTDP-6-DEOXY-D-GLUCOSE-3,5 EPIMERASE"/>
    <property type="match status" value="1"/>
</dbReference>
<dbReference type="EMBL" id="CP011070">
    <property type="protein sequence ID" value="AJW71804.1"/>
    <property type="molecule type" value="Genomic_DNA"/>
</dbReference>
<feature type="site" description="Participates in a stacking interaction with the thymidine ring of dTDP-4-oxo-6-deoxyglucose" evidence="3">
    <location>
        <position position="139"/>
    </location>
</feature>
<comment type="pathway">
    <text evidence="4">Carbohydrate biosynthesis; dTDP-L-rhamnose biosynthesis.</text>
</comment>
<dbReference type="InterPro" id="IPR011051">
    <property type="entry name" value="RmlC_Cupin_sf"/>
</dbReference>
<dbReference type="EC" id="5.1.3.13" evidence="4"/>
<dbReference type="Pfam" id="PF00908">
    <property type="entry name" value="dTDP_sugar_isom"/>
    <property type="match status" value="1"/>
</dbReference>
<gene>
    <name evidence="5" type="primary">rmlC</name>
    <name evidence="5" type="ORF">NADRNF5_2131</name>
</gene>
<accession>A0A0D5C4T8</accession>
<dbReference type="GO" id="GO:0019305">
    <property type="term" value="P:dTDP-rhamnose biosynthetic process"/>
    <property type="evidence" value="ECO:0007669"/>
    <property type="project" value="UniProtKB-UniRule"/>
</dbReference>
<dbReference type="HOGENOM" id="CLU_090940_1_1_2"/>
<comment type="function">
    <text evidence="4">Catalyzes the epimerization of the C3' and C5'positions of dTDP-6-deoxy-D-xylo-4-hexulose, forming dTDP-6-deoxy-L-lyxo-4-hexulose.</text>
</comment>
<feature type="binding site" evidence="2">
    <location>
        <begin position="48"/>
        <end position="50"/>
    </location>
    <ligand>
        <name>substrate</name>
    </ligand>
</feature>
<comment type="similarity">
    <text evidence="4">Belongs to the dTDP-4-dehydrorhamnose 3,5-epimerase family.</text>
</comment>
<dbReference type="Proteomes" id="UP000032408">
    <property type="component" value="Chromosome"/>
</dbReference>
<keyword evidence="6" id="KW-1185">Reference proteome</keyword>
<comment type="subunit">
    <text evidence="4">Homodimer.</text>
</comment>
<evidence type="ECO:0000256" key="1">
    <source>
        <dbReference type="PIRSR" id="PIRSR600888-1"/>
    </source>
</evidence>
<dbReference type="GeneID" id="24821298"/>
<dbReference type="CDD" id="cd00438">
    <property type="entry name" value="cupin_RmlC"/>
    <property type="match status" value="1"/>
</dbReference>
<evidence type="ECO:0000256" key="2">
    <source>
        <dbReference type="PIRSR" id="PIRSR600888-2"/>
    </source>
</evidence>
<dbReference type="NCBIfam" id="TIGR01221">
    <property type="entry name" value="rmlC"/>
    <property type="match status" value="1"/>
</dbReference>
<protein>
    <recommendedName>
        <fullName evidence="4">dTDP-4-dehydrorhamnose 3,5-epimerase</fullName>
        <ecNumber evidence="4">5.1.3.13</ecNumber>
    </recommendedName>
    <alternativeName>
        <fullName evidence="4">Thymidine diphospho-4-keto-rhamnose 3,5-epimerase</fullName>
    </alternativeName>
</protein>
<dbReference type="KEGG" id="nin:NADRNF5_2131"/>
<comment type="catalytic activity">
    <reaction evidence="4">
        <text>dTDP-4-dehydro-6-deoxy-alpha-D-glucose = dTDP-4-dehydro-beta-L-rhamnose</text>
        <dbReference type="Rhea" id="RHEA:16969"/>
        <dbReference type="ChEBI" id="CHEBI:57649"/>
        <dbReference type="ChEBI" id="CHEBI:62830"/>
        <dbReference type="EC" id="5.1.3.13"/>
    </reaction>
</comment>
<feature type="binding site" evidence="2">
    <location>
        <position position="60"/>
    </location>
    <ligand>
        <name>substrate</name>
    </ligand>
</feature>
<dbReference type="OrthoDB" id="2990at2157"/>
<evidence type="ECO:0000313" key="5">
    <source>
        <dbReference type="EMBL" id="AJW71804.1"/>
    </source>
</evidence>
<evidence type="ECO:0000256" key="4">
    <source>
        <dbReference type="RuleBase" id="RU364069"/>
    </source>
</evidence>
<feature type="binding site" evidence="2">
    <location>
        <position position="144"/>
    </location>
    <ligand>
        <name>substrate</name>
    </ligand>
</feature>
<organism evidence="5 6">
    <name type="scientific">Nitrosopumilus adriaticus</name>
    <dbReference type="NCBI Taxonomy" id="1580092"/>
    <lineage>
        <taxon>Archaea</taxon>
        <taxon>Nitrososphaerota</taxon>
        <taxon>Nitrososphaeria</taxon>
        <taxon>Nitrosopumilales</taxon>
        <taxon>Nitrosopumilaceae</taxon>
        <taxon>Nitrosopumilus</taxon>
    </lineage>
</organism>
<dbReference type="RefSeq" id="WP_048118375.1">
    <property type="nucleotide sequence ID" value="NZ_CP011070.1"/>
</dbReference>
<dbReference type="GO" id="GO:0000271">
    <property type="term" value="P:polysaccharide biosynthetic process"/>
    <property type="evidence" value="ECO:0007669"/>
    <property type="project" value="TreeGrafter"/>
</dbReference>
<name>A0A0D5C4T8_9ARCH</name>
<feature type="active site" description="Proton acceptor" evidence="1">
    <location>
        <position position="63"/>
    </location>
</feature>
<dbReference type="InterPro" id="IPR014710">
    <property type="entry name" value="RmlC-like_jellyroll"/>
</dbReference>
<dbReference type="Gene3D" id="2.60.120.10">
    <property type="entry name" value="Jelly Rolls"/>
    <property type="match status" value="1"/>
</dbReference>
<feature type="active site" description="Proton donor" evidence="1">
    <location>
        <position position="133"/>
    </location>
</feature>
<evidence type="ECO:0000313" key="6">
    <source>
        <dbReference type="Proteomes" id="UP000032408"/>
    </source>
</evidence>
<feature type="binding site" evidence="2">
    <location>
        <position position="30"/>
    </location>
    <ligand>
        <name>substrate</name>
    </ligand>
</feature>
<dbReference type="PANTHER" id="PTHR21047:SF2">
    <property type="entry name" value="THYMIDINE DIPHOSPHO-4-KETO-RHAMNOSE 3,5-EPIMERASE"/>
    <property type="match status" value="1"/>
</dbReference>
<reference evidence="6" key="1">
    <citation type="submission" date="2015-03" db="EMBL/GenBank/DDBJ databases">
        <title>Characterization of two novel Thaumarchaeota isolated from the Northern Adriatic Sea.</title>
        <authorList>
            <person name="Bayer B."/>
            <person name="Vojvoda J."/>
            <person name="Offre P."/>
            <person name="Srivastava A."/>
            <person name="Elisabeth N."/>
            <person name="Garcia J.A.L."/>
            <person name="Schleper C."/>
            <person name="Herndl G.J."/>
        </authorList>
    </citation>
    <scope>NUCLEOTIDE SEQUENCE [LARGE SCALE GENOMIC DNA]</scope>
    <source>
        <strain evidence="6">NF5</strain>
    </source>
</reference>
<dbReference type="STRING" id="1580092.NADRNF5_2131"/>
<keyword evidence="4 5" id="KW-0413">Isomerase</keyword>
<dbReference type="GO" id="GO:0005829">
    <property type="term" value="C:cytosol"/>
    <property type="evidence" value="ECO:0007669"/>
    <property type="project" value="TreeGrafter"/>
</dbReference>
<dbReference type="SUPFAM" id="SSF51182">
    <property type="entry name" value="RmlC-like cupins"/>
    <property type="match status" value="1"/>
</dbReference>
<feature type="binding site" evidence="2">
    <location>
        <position position="120"/>
    </location>
    <ligand>
        <name>substrate</name>
    </ligand>
</feature>
<dbReference type="GO" id="GO:0008830">
    <property type="term" value="F:dTDP-4-dehydrorhamnose 3,5-epimerase activity"/>
    <property type="evidence" value="ECO:0007669"/>
    <property type="project" value="UniProtKB-UniRule"/>
</dbReference>